<reference evidence="1" key="1">
    <citation type="journal article" date="2014" name="Front. Microbiol.">
        <title>High frequency of phylogenetically diverse reductive dehalogenase-homologous genes in deep subseafloor sedimentary metagenomes.</title>
        <authorList>
            <person name="Kawai M."/>
            <person name="Futagami T."/>
            <person name="Toyoda A."/>
            <person name="Takaki Y."/>
            <person name="Nishi S."/>
            <person name="Hori S."/>
            <person name="Arai W."/>
            <person name="Tsubouchi T."/>
            <person name="Morono Y."/>
            <person name="Uchiyama I."/>
            <person name="Ito T."/>
            <person name="Fujiyama A."/>
            <person name="Inagaki F."/>
            <person name="Takami H."/>
        </authorList>
    </citation>
    <scope>NUCLEOTIDE SEQUENCE</scope>
    <source>
        <strain evidence="1">Expedition CK06-06</strain>
    </source>
</reference>
<dbReference type="EMBL" id="BARS01038941">
    <property type="protein sequence ID" value="GAG14516.1"/>
    <property type="molecule type" value="Genomic_DNA"/>
</dbReference>
<comment type="caution">
    <text evidence="1">The sequence shown here is derived from an EMBL/GenBank/DDBJ whole genome shotgun (WGS) entry which is preliminary data.</text>
</comment>
<proteinExistence type="predicted"/>
<sequence>FSFPKNASLQYLCLYAAAGGALNTEPEVAVINIDKLPGLYSAQIIFVVKGYRFRAIGLEIVGQPYYCSLL</sequence>
<dbReference type="AlphaFoldDB" id="X0WPB3"/>
<gene>
    <name evidence="1" type="ORF">S01H1_59531</name>
</gene>
<protein>
    <submittedName>
        <fullName evidence="1">Uncharacterized protein</fullName>
    </submittedName>
</protein>
<organism evidence="1">
    <name type="scientific">marine sediment metagenome</name>
    <dbReference type="NCBI Taxonomy" id="412755"/>
    <lineage>
        <taxon>unclassified sequences</taxon>
        <taxon>metagenomes</taxon>
        <taxon>ecological metagenomes</taxon>
    </lineage>
</organism>
<name>X0WPB3_9ZZZZ</name>
<feature type="non-terminal residue" evidence="1">
    <location>
        <position position="1"/>
    </location>
</feature>
<accession>X0WPB3</accession>
<evidence type="ECO:0000313" key="1">
    <source>
        <dbReference type="EMBL" id="GAG14516.1"/>
    </source>
</evidence>